<name>A0AAI9SY24_9ASCO</name>
<evidence type="ECO:0000256" key="1">
    <source>
        <dbReference type="ARBA" id="ARBA00008998"/>
    </source>
</evidence>
<dbReference type="PANTHER" id="PTHR13049:SF2">
    <property type="entry name" value="COILED-COIL DOMAIN-CONTAINING PROTEIN 25"/>
    <property type="match status" value="1"/>
</dbReference>
<accession>A0AAI9SY24</accession>
<evidence type="ECO:0000313" key="5">
    <source>
        <dbReference type="Proteomes" id="UP001202479"/>
    </source>
</evidence>
<dbReference type="Proteomes" id="UP001202479">
    <property type="component" value="Unassembled WGS sequence"/>
</dbReference>
<comment type="caution">
    <text evidence="4">The sequence shown here is derived from an EMBL/GenBank/DDBJ whole genome shotgun (WGS) entry which is preliminary data.</text>
</comment>
<feature type="compositionally biased region" description="Polar residues" evidence="2">
    <location>
        <begin position="179"/>
        <end position="189"/>
    </location>
</feature>
<organism evidence="4 5">
    <name type="scientific">Candida oxycetoniae</name>
    <dbReference type="NCBI Taxonomy" id="497107"/>
    <lineage>
        <taxon>Eukaryota</taxon>
        <taxon>Fungi</taxon>
        <taxon>Dikarya</taxon>
        <taxon>Ascomycota</taxon>
        <taxon>Saccharomycotina</taxon>
        <taxon>Pichiomycetes</taxon>
        <taxon>Debaryomycetaceae</taxon>
        <taxon>Candida/Lodderomyces clade</taxon>
        <taxon>Candida</taxon>
    </lineage>
</organism>
<comment type="similarity">
    <text evidence="1">Belongs to the CCDC25 family.</text>
</comment>
<dbReference type="AlphaFoldDB" id="A0AAI9SY24"/>
<evidence type="ECO:0000259" key="3">
    <source>
        <dbReference type="Pfam" id="PF05670"/>
    </source>
</evidence>
<keyword evidence="5" id="KW-1185">Reference proteome</keyword>
<sequence>MGKDKYENESLIEHSHRKNIWFHVDNLSSAHVYLQLTKEEILDWKSFDTFHIDQQLLSQICQLTKANSIKGNKLDNVKVIYTPCENLHTDGSMDTGTVIYKNPKLVKRFNVVKRQNAVINKLNKTKRETSTDEFIKSSQKLVNEIELERKKIEKEEEKLNRMYEREKKQNQDPYGDLFTSENMQQQSKRSNFEEDFW</sequence>
<feature type="compositionally biased region" description="Basic and acidic residues" evidence="2">
    <location>
        <begin position="161"/>
        <end position="170"/>
    </location>
</feature>
<dbReference type="PANTHER" id="PTHR13049">
    <property type="entry name" value="DUF814-RELATED"/>
    <property type="match status" value="1"/>
</dbReference>
<dbReference type="InterPro" id="IPR008532">
    <property type="entry name" value="NFACT_RNA-bd"/>
</dbReference>
<protein>
    <recommendedName>
        <fullName evidence="3">NFACT RNA-binding domain-containing protein</fullName>
    </recommendedName>
</protein>
<dbReference type="GeneID" id="73379847"/>
<feature type="domain" description="NFACT RNA-binding" evidence="3">
    <location>
        <begin position="1"/>
        <end position="102"/>
    </location>
</feature>
<proteinExistence type="inferred from homology"/>
<dbReference type="RefSeq" id="XP_049180724.1">
    <property type="nucleotide sequence ID" value="XM_049323437.1"/>
</dbReference>
<dbReference type="InterPro" id="IPR039730">
    <property type="entry name" value="Jlp2/Ccd25"/>
</dbReference>
<dbReference type="EMBL" id="JAHUZD010000071">
    <property type="protein sequence ID" value="KAI3404979.2"/>
    <property type="molecule type" value="Genomic_DNA"/>
</dbReference>
<evidence type="ECO:0000256" key="2">
    <source>
        <dbReference type="SAM" id="MobiDB-lite"/>
    </source>
</evidence>
<evidence type="ECO:0000313" key="4">
    <source>
        <dbReference type="EMBL" id="KAI3404979.2"/>
    </source>
</evidence>
<reference evidence="4" key="1">
    <citation type="journal article" date="2022" name="DNA Res.">
        <title>Genome analysis of five recently described species of the CUG-Ser clade uncovers Candida theae as a new hybrid lineage with pathogenic potential in the Candida parapsilosis species complex.</title>
        <authorList>
            <person name="Mixao V."/>
            <person name="Del Olmo V."/>
            <person name="Hegedusova E."/>
            <person name="Saus E."/>
            <person name="Pryszcz L."/>
            <person name="Cillingova A."/>
            <person name="Nosek J."/>
            <person name="Gabaldon T."/>
        </authorList>
    </citation>
    <scope>NUCLEOTIDE SEQUENCE</scope>
    <source>
        <strain evidence="4">CBS 10844</strain>
    </source>
</reference>
<gene>
    <name evidence="4" type="ORF">KGF56_002230</name>
</gene>
<dbReference type="Pfam" id="PF05670">
    <property type="entry name" value="NFACT-R_1"/>
    <property type="match status" value="1"/>
</dbReference>
<feature type="region of interest" description="Disordered" evidence="2">
    <location>
        <begin position="161"/>
        <end position="197"/>
    </location>
</feature>